<feature type="signal peptide" evidence="2">
    <location>
        <begin position="1"/>
        <end position="26"/>
    </location>
</feature>
<feature type="chain" id="PRO_5004881030" description="Glycosyl hydrolase family 13 catalytic domain-containing protein" evidence="2">
    <location>
        <begin position="27"/>
        <end position="1415"/>
    </location>
</feature>
<evidence type="ECO:0000256" key="1">
    <source>
        <dbReference type="SAM" id="MobiDB-lite"/>
    </source>
</evidence>
<dbReference type="eggNOG" id="COG0366">
    <property type="taxonomic scope" value="Bacteria"/>
</dbReference>
<gene>
    <name evidence="4" type="ORF">CM240_0790</name>
</gene>
<dbReference type="InterPro" id="IPR013783">
    <property type="entry name" value="Ig-like_fold"/>
</dbReference>
<sequence length="1415" mass="155372">MKFKKLTSVITSVLLISSMFGSTAIGAESNNVSSTESVSSENILQVNIDEDGNLTYAEPETSAEDAAFSWDNATVYFTLTDRFNNGDSSNDHSYGRSLNQDGSVQSGYEENMGTFHGGDLKGLTEKLNEGYFTDLGVNAIWITAPYEQIHGFTFGNTNNAQDGYGFPYYAYHGYWALDYTNVDANMGTAEDMEEFVDTAHSKGIRVVMDVVMNHLGYITAYDTNEYGFGKTVSNWKDYYYGDLSNLKGGDWEEANIYQNDSSWATNWYGGDFVRIAYPFDGYTGSKSGDDQTRCLYGLPDIKMESTTEISTPNFLVNKWKKEGRYDEEIAKQNAFFEKSGLPKTPQNYVVQWLTDWVREYGIDGFRCDTAKHIPVSSWNELKTQAKVALKEWRENNPDKPGANWDEEFWMTGEDWGHGVGKDYYYSNGFDSMINFTFPKSGYTTSTLENVFSSYSSKINSDSSFNVLSYISSHDTDLGGRSDMIGAGNALLLTPGAAQIFYGDETNRQKQWTDFCANGYTDQPTRSDMNWDSIDQEVLSHWQKLGQFRNKHLSIGAGQHKKISDSPYTFSRTYQGEDGVVDNVICVIGASGSTTVDVSSVFDDGDTLTDFYTGNKAVVTDGKVTFTAGTNGVILIESNSKKPAVSASPAGGDYYKEVSEGLEVKLTVGNVDTATYSINGGEEVSYKNGDKIVIGEGEDFGTKTTITIKASNDDGSVEKSYTYNKRDPKEKFVKVHFKNDGWTNPNVYIYKNDETTVTQLTGAWPGTAMTAETGDNEGWYSYELQGELGVNVIFNSGSMQIPGSGEEGFDASYEMWYVNGSLTSVCPDDYYKEDDDTLSVKASPDGGDYKAAVEDGLEVELSAKNAEKATYSINGEEEVEYTDGDKIIIGEGAEFGEETVVVLTAVNGKETVTKTLTYTKQEPVTEFVKVHFKNSGWTNPNIYMYTGDGDSAVQLTGVWPGTAMVAETEDNEGWYSYTLEGLASAKVIFNSGSNQIPGSGQSGFDASNEVWYVDGALTSTCPDDYYLEGEYKTPTVSSDKESCTYEAEQSEGLELELSVANAEKSTYSINGGEAVEFTDGEKITIGKEDADGAVTTVTLVAINGDKTVTQTYTYTKSIPVEKILKVHFKKDGWTNPNVYIYTGDGDSAVKLAGDWPGTAMVAETGDNEGWYSYEVDGVDSAKVIFNYGSVQTPGSGESGFQLTGEMWYVDGALTSECPEDYIEDDELKVSTNVESGEYAAETEEGLEVELSCKNAENAKYSIDGGEAIEYKDGDTIVIGEGVEVGTVTTLVLTAENGEESVTKTYSYTKTEPVEDFIEVHFKKDGWTNPYIYIYTEDSDGVIEYVGKWPGTAMVAEDGDNEGWYTYKIEGLSNAKVIFSSGSMQTPTSGAAGYDASGEMWYVDGQLVSTTPSDYIN</sequence>
<feature type="region of interest" description="Disordered" evidence="1">
    <location>
        <begin position="88"/>
        <end position="111"/>
    </location>
</feature>
<name>W6SE97_9CLOT</name>
<evidence type="ECO:0000256" key="2">
    <source>
        <dbReference type="SAM" id="SignalP"/>
    </source>
</evidence>
<dbReference type="eggNOG" id="COG1501">
    <property type="taxonomic scope" value="Bacteria"/>
</dbReference>
<proteinExistence type="predicted"/>
<dbReference type="PATRIC" id="fig|1216932.3.peg.776"/>
<evidence type="ECO:0000313" key="5">
    <source>
        <dbReference type="Proteomes" id="UP000019426"/>
    </source>
</evidence>
<dbReference type="OrthoDB" id="9805159at2"/>
<dbReference type="Pfam" id="PF00128">
    <property type="entry name" value="Alpha-amylase"/>
    <property type="match status" value="1"/>
</dbReference>
<feature type="compositionally biased region" description="Polar residues" evidence="1">
    <location>
        <begin position="95"/>
        <end position="108"/>
    </location>
</feature>
<dbReference type="Gene3D" id="2.60.40.10">
    <property type="entry name" value="Immunoglobulins"/>
    <property type="match status" value="4"/>
</dbReference>
<evidence type="ECO:0000313" key="4">
    <source>
        <dbReference type="EMBL" id="CDM67955.1"/>
    </source>
</evidence>
<dbReference type="InterPro" id="IPR017853">
    <property type="entry name" value="GH"/>
</dbReference>
<keyword evidence="2" id="KW-0732">Signal</keyword>
<dbReference type="KEGG" id="clt:CM240_0790"/>
<protein>
    <recommendedName>
        <fullName evidence="3">Glycosyl hydrolase family 13 catalytic domain-containing protein</fullName>
    </recommendedName>
</protein>
<dbReference type="PANTHER" id="PTHR10357">
    <property type="entry name" value="ALPHA-AMYLASE FAMILY MEMBER"/>
    <property type="match status" value="1"/>
</dbReference>
<dbReference type="EMBL" id="HG917868">
    <property type="protein sequence ID" value="CDM67955.1"/>
    <property type="molecule type" value="Genomic_DNA"/>
</dbReference>
<keyword evidence="5" id="KW-1185">Reference proteome</keyword>
<dbReference type="HOGENOM" id="CLU_004189_0_0_9"/>
<dbReference type="InterPro" id="IPR006047">
    <property type="entry name" value="GH13_cat_dom"/>
</dbReference>
<dbReference type="InterPro" id="IPR031965">
    <property type="entry name" value="CBM26"/>
</dbReference>
<dbReference type="SMART" id="SM00642">
    <property type="entry name" value="Aamy"/>
    <property type="match status" value="1"/>
</dbReference>
<dbReference type="GO" id="GO:0005975">
    <property type="term" value="P:carbohydrate metabolic process"/>
    <property type="evidence" value="ECO:0007669"/>
    <property type="project" value="InterPro"/>
</dbReference>
<organism evidence="4 5">
    <name type="scientific">Clostridium bornimense</name>
    <dbReference type="NCBI Taxonomy" id="1216932"/>
    <lineage>
        <taxon>Bacteria</taxon>
        <taxon>Bacillati</taxon>
        <taxon>Bacillota</taxon>
        <taxon>Clostridia</taxon>
        <taxon>Eubacteriales</taxon>
        <taxon>Clostridiaceae</taxon>
        <taxon>Clostridium</taxon>
    </lineage>
</organism>
<evidence type="ECO:0000259" key="3">
    <source>
        <dbReference type="SMART" id="SM00642"/>
    </source>
</evidence>
<dbReference type="Proteomes" id="UP000019426">
    <property type="component" value="Chromosome M2/40_rep1"/>
</dbReference>
<reference evidence="4 5" key="1">
    <citation type="submission" date="2013-11" db="EMBL/GenBank/DDBJ databases">
        <title>Complete genome sequence of Clostridum sp. M2/40.</title>
        <authorList>
            <person name="Wibberg D."/>
            <person name="Puehler A."/>
            <person name="Schlueter A."/>
        </authorList>
    </citation>
    <scope>NUCLEOTIDE SEQUENCE [LARGE SCALE GENOMIC DNA]</scope>
    <source>
        <strain evidence="5">M2/40</strain>
    </source>
</reference>
<accession>W6SE97</accession>
<dbReference type="SUPFAM" id="SSF51445">
    <property type="entry name" value="(Trans)glycosidases"/>
    <property type="match status" value="1"/>
</dbReference>
<dbReference type="Gene3D" id="3.20.20.80">
    <property type="entry name" value="Glycosidases"/>
    <property type="match status" value="2"/>
</dbReference>
<feature type="domain" description="Glycosyl hydrolase family 13 catalytic" evidence="3">
    <location>
        <begin position="77"/>
        <end position="548"/>
    </location>
</feature>
<dbReference type="Pfam" id="PF16738">
    <property type="entry name" value="CBM26"/>
    <property type="match status" value="4"/>
</dbReference>
<dbReference type="PANTHER" id="PTHR10357:SF209">
    <property type="entry name" value="PERIPLASMIC ALPHA-AMYLASE"/>
    <property type="match status" value="1"/>
</dbReference>
<dbReference type="RefSeq" id="WP_051483673.1">
    <property type="nucleotide sequence ID" value="NZ_HG917868.1"/>
</dbReference>
<dbReference type="STRING" id="1216932.CM240_0790"/>